<keyword evidence="2" id="KW-0472">Membrane</keyword>
<feature type="region of interest" description="Disordered" evidence="1">
    <location>
        <begin position="181"/>
        <end position="210"/>
    </location>
</feature>
<dbReference type="OrthoDB" id="3265563at2759"/>
<evidence type="ECO:0000313" key="4">
    <source>
        <dbReference type="Proteomes" id="UP000053593"/>
    </source>
</evidence>
<dbReference type="AlphaFoldDB" id="A0A0D0BZN1"/>
<keyword evidence="2" id="KW-0812">Transmembrane</keyword>
<name>A0A0D0BZN1_9AGAR</name>
<sequence>MALKVGLGMAITSVILLQHTIEFKLSASYQDLFITGTYLFKAFLGVNLFTNLILTGLIAGRLWWISRATRHHLGPDSTYSKRMNRIIAIILESGLLCPLALIASIIVTIILPANSYATSVNPLLTVIEGIAATMVIVRVNLNINNETTSSTDKSEHDDLLTSRSVQLLLQEDYRNSLPLSTINTVSDKRRAPAGRQNGSSKDTSSKHSPR</sequence>
<evidence type="ECO:0000256" key="2">
    <source>
        <dbReference type="SAM" id="Phobius"/>
    </source>
</evidence>
<feature type="transmembrane region" description="Helical" evidence="2">
    <location>
        <begin position="123"/>
        <end position="141"/>
    </location>
</feature>
<feature type="transmembrane region" description="Helical" evidence="2">
    <location>
        <begin position="44"/>
        <end position="65"/>
    </location>
</feature>
<keyword evidence="4" id="KW-1185">Reference proteome</keyword>
<evidence type="ECO:0000313" key="3">
    <source>
        <dbReference type="EMBL" id="KIK61381.1"/>
    </source>
</evidence>
<evidence type="ECO:0000256" key="1">
    <source>
        <dbReference type="SAM" id="MobiDB-lite"/>
    </source>
</evidence>
<protein>
    <submittedName>
        <fullName evidence="3">Uncharacterized protein</fullName>
    </submittedName>
</protein>
<keyword evidence="2" id="KW-1133">Transmembrane helix</keyword>
<gene>
    <name evidence="3" type="ORF">GYMLUDRAFT_243559</name>
</gene>
<dbReference type="EMBL" id="KN834771">
    <property type="protein sequence ID" value="KIK61381.1"/>
    <property type="molecule type" value="Genomic_DNA"/>
</dbReference>
<dbReference type="HOGENOM" id="CLU_1310262_0_0_1"/>
<feature type="transmembrane region" description="Helical" evidence="2">
    <location>
        <begin position="86"/>
        <end position="111"/>
    </location>
</feature>
<reference evidence="3 4" key="1">
    <citation type="submission" date="2014-04" db="EMBL/GenBank/DDBJ databases">
        <title>Evolutionary Origins and Diversification of the Mycorrhizal Mutualists.</title>
        <authorList>
            <consortium name="DOE Joint Genome Institute"/>
            <consortium name="Mycorrhizal Genomics Consortium"/>
            <person name="Kohler A."/>
            <person name="Kuo A."/>
            <person name="Nagy L.G."/>
            <person name="Floudas D."/>
            <person name="Copeland A."/>
            <person name="Barry K.W."/>
            <person name="Cichocki N."/>
            <person name="Veneault-Fourrey C."/>
            <person name="LaButti K."/>
            <person name="Lindquist E.A."/>
            <person name="Lipzen A."/>
            <person name="Lundell T."/>
            <person name="Morin E."/>
            <person name="Murat C."/>
            <person name="Riley R."/>
            <person name="Ohm R."/>
            <person name="Sun H."/>
            <person name="Tunlid A."/>
            <person name="Henrissat B."/>
            <person name="Grigoriev I.V."/>
            <person name="Hibbett D.S."/>
            <person name="Martin F."/>
        </authorList>
    </citation>
    <scope>NUCLEOTIDE SEQUENCE [LARGE SCALE GENOMIC DNA]</scope>
    <source>
        <strain evidence="3 4">FD-317 M1</strain>
    </source>
</reference>
<dbReference type="Proteomes" id="UP000053593">
    <property type="component" value="Unassembled WGS sequence"/>
</dbReference>
<accession>A0A0D0BZN1</accession>
<proteinExistence type="predicted"/>
<organism evidence="3 4">
    <name type="scientific">Collybiopsis luxurians FD-317 M1</name>
    <dbReference type="NCBI Taxonomy" id="944289"/>
    <lineage>
        <taxon>Eukaryota</taxon>
        <taxon>Fungi</taxon>
        <taxon>Dikarya</taxon>
        <taxon>Basidiomycota</taxon>
        <taxon>Agaricomycotina</taxon>
        <taxon>Agaricomycetes</taxon>
        <taxon>Agaricomycetidae</taxon>
        <taxon>Agaricales</taxon>
        <taxon>Marasmiineae</taxon>
        <taxon>Omphalotaceae</taxon>
        <taxon>Collybiopsis</taxon>
        <taxon>Collybiopsis luxurians</taxon>
    </lineage>
</organism>